<organism evidence="2 3">
    <name type="scientific">Sulfurimonas hongkongensis</name>
    <dbReference type="NCBI Taxonomy" id="1172190"/>
    <lineage>
        <taxon>Bacteria</taxon>
        <taxon>Pseudomonadati</taxon>
        <taxon>Campylobacterota</taxon>
        <taxon>Epsilonproteobacteria</taxon>
        <taxon>Campylobacterales</taxon>
        <taxon>Sulfurimonadaceae</taxon>
        <taxon>Sulfurimonas</taxon>
    </lineage>
</organism>
<keyword evidence="3" id="KW-1185">Reference proteome</keyword>
<dbReference type="EMBL" id="AUPZ01000023">
    <property type="protein sequence ID" value="EQB34290.1"/>
    <property type="molecule type" value="Genomic_DNA"/>
</dbReference>
<dbReference type="InterPro" id="IPR011067">
    <property type="entry name" value="Plasmid_toxin/cell-grow_inhib"/>
</dbReference>
<dbReference type="RefSeq" id="WP_021288566.1">
    <property type="nucleotide sequence ID" value="NZ_AUPZ01000023.1"/>
</dbReference>
<accession>T0IZR5</accession>
<dbReference type="OrthoDB" id="9793906at2"/>
<dbReference type="Pfam" id="PF02452">
    <property type="entry name" value="PemK_toxin"/>
    <property type="match status" value="1"/>
</dbReference>
<keyword evidence="1" id="KW-0540">Nuclease</keyword>
<dbReference type="STRING" id="1172190.M947_11675"/>
<evidence type="ECO:0000256" key="1">
    <source>
        <dbReference type="PIRNR" id="PIRNR033490"/>
    </source>
</evidence>
<dbReference type="PATRIC" id="fig|1172190.3.peg.2248"/>
<dbReference type="GO" id="GO:0016075">
    <property type="term" value="P:rRNA catabolic process"/>
    <property type="evidence" value="ECO:0007669"/>
    <property type="project" value="TreeGrafter"/>
</dbReference>
<dbReference type="GO" id="GO:0006402">
    <property type="term" value="P:mRNA catabolic process"/>
    <property type="evidence" value="ECO:0007669"/>
    <property type="project" value="TreeGrafter"/>
</dbReference>
<keyword evidence="1" id="KW-0255">Endonuclease</keyword>
<comment type="similarity">
    <text evidence="1">Belongs to the PemK/MazF family.</text>
</comment>
<dbReference type="PANTHER" id="PTHR33988">
    <property type="entry name" value="ENDORIBONUCLEASE MAZF-RELATED"/>
    <property type="match status" value="1"/>
</dbReference>
<dbReference type="PANTHER" id="PTHR33988:SF1">
    <property type="entry name" value="ENDORIBONUCLEASE MAZF7-RELATED"/>
    <property type="match status" value="1"/>
</dbReference>
<gene>
    <name evidence="2" type="ORF">M947_11675</name>
</gene>
<sequence length="120" mass="13801">MSINQGEIWLVNFDPSVGSEIQKARPAVVINDDVLGRFGLRIIVPITKYKEYYKDYPWIIKIENNAQNGLSKLSGIECFQVKSFSQDRFIKKLGTLPQNTIFKIHSTVLKTFNPAYEIMM</sequence>
<evidence type="ECO:0000313" key="2">
    <source>
        <dbReference type="EMBL" id="EQB34290.1"/>
    </source>
</evidence>
<dbReference type="AlphaFoldDB" id="T0IZR5"/>
<comment type="function">
    <text evidence="1">Toxic component of a type II toxin-antitoxin (TA) system.</text>
</comment>
<dbReference type="InterPro" id="IPR003477">
    <property type="entry name" value="PemK-like"/>
</dbReference>
<evidence type="ECO:0000313" key="3">
    <source>
        <dbReference type="Proteomes" id="UP000015520"/>
    </source>
</evidence>
<dbReference type="eggNOG" id="COG2337">
    <property type="taxonomic scope" value="Bacteria"/>
</dbReference>
<proteinExistence type="inferred from homology"/>
<dbReference type="GO" id="GO:0016787">
    <property type="term" value="F:hydrolase activity"/>
    <property type="evidence" value="ECO:0007669"/>
    <property type="project" value="UniProtKB-KW"/>
</dbReference>
<keyword evidence="1" id="KW-0378">Hydrolase</keyword>
<dbReference type="Gene3D" id="2.30.30.110">
    <property type="match status" value="1"/>
</dbReference>
<dbReference type="GO" id="GO:0003677">
    <property type="term" value="F:DNA binding"/>
    <property type="evidence" value="ECO:0007669"/>
    <property type="project" value="InterPro"/>
</dbReference>
<dbReference type="SUPFAM" id="SSF50118">
    <property type="entry name" value="Cell growth inhibitor/plasmid maintenance toxic component"/>
    <property type="match status" value="1"/>
</dbReference>
<protein>
    <recommendedName>
        <fullName evidence="1">mRNA interferase</fullName>
        <ecNumber evidence="1">3.1.-.-</ecNumber>
    </recommendedName>
</protein>
<dbReference type="PIRSF" id="PIRSF033490">
    <property type="entry name" value="MazF"/>
    <property type="match status" value="1"/>
</dbReference>
<comment type="caution">
    <text evidence="2">The sequence shown here is derived from an EMBL/GenBank/DDBJ whole genome shotgun (WGS) entry which is preliminary data.</text>
</comment>
<reference evidence="2 3" key="1">
    <citation type="submission" date="2013-07" db="EMBL/GenBank/DDBJ databases">
        <title>Sulfurimonas hongkongensis AST-10 Genome Sequencing.</title>
        <authorList>
            <person name="Cai L."/>
            <person name="Zhang T."/>
        </authorList>
    </citation>
    <scope>NUCLEOTIDE SEQUENCE [LARGE SCALE GENOMIC DNA]</scope>
    <source>
        <strain evidence="2 3">AST-10</strain>
    </source>
</reference>
<name>T0IZR5_9BACT</name>
<dbReference type="Proteomes" id="UP000015520">
    <property type="component" value="Unassembled WGS sequence"/>
</dbReference>
<dbReference type="EC" id="3.1.-.-" evidence="1"/>
<dbReference type="GO" id="GO:0004521">
    <property type="term" value="F:RNA endonuclease activity"/>
    <property type="evidence" value="ECO:0007669"/>
    <property type="project" value="TreeGrafter"/>
</dbReference>